<dbReference type="AlphaFoldDB" id="A0A2G9I396"/>
<evidence type="ECO:0008006" key="4">
    <source>
        <dbReference type="Google" id="ProtNLM"/>
    </source>
</evidence>
<evidence type="ECO:0000313" key="3">
    <source>
        <dbReference type="Proteomes" id="UP000231279"/>
    </source>
</evidence>
<dbReference type="GO" id="GO:0009507">
    <property type="term" value="C:chloroplast"/>
    <property type="evidence" value="ECO:0007669"/>
    <property type="project" value="InterPro"/>
</dbReference>
<name>A0A2G9I396_9LAMI</name>
<protein>
    <recommendedName>
        <fullName evidence="4">Light-regulated protein</fullName>
    </recommendedName>
</protein>
<sequence>MQSALTLSSPVPPCAPPKSLMSSPPKFFQSSRFTSIRSNALAVNYNSTTSVFPAEACETNGGDSCLAETFPEVKLKPEPKNKPKMATEPFEREYLDYTDPKTVLLADACDVLGGEFCEPPYQMGKC</sequence>
<dbReference type="InterPro" id="IPR009856">
    <property type="entry name" value="Lir1"/>
</dbReference>
<evidence type="ECO:0000256" key="1">
    <source>
        <dbReference type="SAM" id="MobiDB-lite"/>
    </source>
</evidence>
<comment type="caution">
    <text evidence="2">The sequence shown here is derived from an EMBL/GenBank/DDBJ whole genome shotgun (WGS) entry which is preliminary data.</text>
</comment>
<dbReference type="Pfam" id="PF07207">
    <property type="entry name" value="Lir1"/>
    <property type="match status" value="1"/>
</dbReference>
<dbReference type="PANTHER" id="PTHR36762:SF2">
    <property type="entry name" value="LIGHT-REGULATED PROTEIN 1, CHLOROPLASTIC"/>
    <property type="match status" value="1"/>
</dbReference>
<dbReference type="STRING" id="429701.A0A2G9I396"/>
<evidence type="ECO:0000313" key="2">
    <source>
        <dbReference type="EMBL" id="PIN24222.1"/>
    </source>
</evidence>
<dbReference type="Proteomes" id="UP000231279">
    <property type="component" value="Unassembled WGS sequence"/>
</dbReference>
<proteinExistence type="predicted"/>
<dbReference type="EMBL" id="NKXS01000444">
    <property type="protein sequence ID" value="PIN24222.1"/>
    <property type="molecule type" value="Genomic_DNA"/>
</dbReference>
<keyword evidence="3" id="KW-1185">Reference proteome</keyword>
<organism evidence="2 3">
    <name type="scientific">Handroanthus impetiginosus</name>
    <dbReference type="NCBI Taxonomy" id="429701"/>
    <lineage>
        <taxon>Eukaryota</taxon>
        <taxon>Viridiplantae</taxon>
        <taxon>Streptophyta</taxon>
        <taxon>Embryophyta</taxon>
        <taxon>Tracheophyta</taxon>
        <taxon>Spermatophyta</taxon>
        <taxon>Magnoliopsida</taxon>
        <taxon>eudicotyledons</taxon>
        <taxon>Gunneridae</taxon>
        <taxon>Pentapetalae</taxon>
        <taxon>asterids</taxon>
        <taxon>lamiids</taxon>
        <taxon>Lamiales</taxon>
        <taxon>Bignoniaceae</taxon>
        <taxon>Crescentiina</taxon>
        <taxon>Tabebuia alliance</taxon>
        <taxon>Handroanthus</taxon>
    </lineage>
</organism>
<reference evidence="3" key="1">
    <citation type="journal article" date="2018" name="Gigascience">
        <title>Genome assembly of the Pink Ipe (Handroanthus impetiginosus, Bignoniaceae), a highly valued, ecologically keystone Neotropical timber forest tree.</title>
        <authorList>
            <person name="Silva-Junior O.B."/>
            <person name="Grattapaglia D."/>
            <person name="Novaes E."/>
            <person name="Collevatti R.G."/>
        </authorList>
    </citation>
    <scope>NUCLEOTIDE SEQUENCE [LARGE SCALE GENOMIC DNA]</scope>
    <source>
        <strain evidence="3">cv. UFG-1</strain>
    </source>
</reference>
<accession>A0A2G9I396</accession>
<dbReference type="PANTHER" id="PTHR36762">
    <property type="entry name" value="LIGHT-REGULATED PROTEIN 1, CHLOROPLASTIC"/>
    <property type="match status" value="1"/>
</dbReference>
<gene>
    <name evidence="2" type="ORF">CDL12_03043</name>
</gene>
<feature type="region of interest" description="Disordered" evidence="1">
    <location>
        <begin position="1"/>
        <end position="22"/>
    </location>
</feature>
<dbReference type="OrthoDB" id="2011897at2759"/>